<proteinExistence type="predicted"/>
<name>A0A1I7WG25_HETBA</name>
<dbReference type="WBParaSite" id="Hba_03902">
    <property type="protein sequence ID" value="Hba_03902"/>
    <property type="gene ID" value="Hba_03902"/>
</dbReference>
<keyword evidence="2" id="KW-1185">Reference proteome</keyword>
<reference evidence="3" key="1">
    <citation type="submission" date="2016-11" db="UniProtKB">
        <authorList>
            <consortium name="WormBaseParasite"/>
        </authorList>
    </citation>
    <scope>IDENTIFICATION</scope>
</reference>
<feature type="signal peptide" evidence="1">
    <location>
        <begin position="1"/>
        <end position="18"/>
    </location>
</feature>
<protein>
    <submittedName>
        <fullName evidence="3">Secreted protein</fullName>
    </submittedName>
</protein>
<accession>A0A1I7WG25</accession>
<organism evidence="2 3">
    <name type="scientific">Heterorhabditis bacteriophora</name>
    <name type="common">Entomopathogenic nematode worm</name>
    <dbReference type="NCBI Taxonomy" id="37862"/>
    <lineage>
        <taxon>Eukaryota</taxon>
        <taxon>Metazoa</taxon>
        <taxon>Ecdysozoa</taxon>
        <taxon>Nematoda</taxon>
        <taxon>Chromadorea</taxon>
        <taxon>Rhabditida</taxon>
        <taxon>Rhabditina</taxon>
        <taxon>Rhabditomorpha</taxon>
        <taxon>Strongyloidea</taxon>
        <taxon>Heterorhabditidae</taxon>
        <taxon>Heterorhabditis</taxon>
    </lineage>
</organism>
<keyword evidence="1" id="KW-0732">Signal</keyword>
<dbReference type="Proteomes" id="UP000095283">
    <property type="component" value="Unplaced"/>
</dbReference>
<evidence type="ECO:0000256" key="1">
    <source>
        <dbReference type="SAM" id="SignalP"/>
    </source>
</evidence>
<dbReference type="AlphaFoldDB" id="A0A1I7WG25"/>
<sequence>MSLCKILCFPNLIQSLFAEGVECILNLSTFSVGKINVALISTDILTVGTSVVVCISSSAFSLEIVSKLVIGQDLLSKLHQVGPFISLTPSSACVRWVYNET</sequence>
<evidence type="ECO:0000313" key="3">
    <source>
        <dbReference type="WBParaSite" id="Hba_03902"/>
    </source>
</evidence>
<evidence type="ECO:0000313" key="2">
    <source>
        <dbReference type="Proteomes" id="UP000095283"/>
    </source>
</evidence>
<feature type="chain" id="PRO_5009310620" evidence="1">
    <location>
        <begin position="19"/>
        <end position="101"/>
    </location>
</feature>